<sequence length="210" mass="24224">LLLETLKSHSAHLNNELSSSRSSSSNISDITRKLLDIQSNFTLPSALERDSRYYNHTSGETRRHKRGSYSGHERFHWTSIPKLKQLYCRTGYRLAVYANGTINGTKRIDNRYSLMKISAKSFGVVSIRGVYSKLYVCMDENGELYGSDNANNDCLFEERLLSNWYTTFSSRTHPLRRNRRKWYLALNKDGSSRNGARTKAKHNMAQFLPI</sequence>
<evidence type="ECO:0000256" key="2">
    <source>
        <dbReference type="RuleBase" id="RU049442"/>
    </source>
</evidence>
<dbReference type="PROSITE" id="PS00247">
    <property type="entry name" value="HBGF_FGF"/>
    <property type="match status" value="1"/>
</dbReference>
<dbReference type="PANTHER" id="PTHR11486">
    <property type="entry name" value="FIBROBLAST GROWTH FACTOR"/>
    <property type="match status" value="1"/>
</dbReference>
<proteinExistence type="evidence at transcript level"/>
<dbReference type="InterPro" id="IPR002209">
    <property type="entry name" value="Fibroblast_GF_fam"/>
</dbReference>
<feature type="non-terminal residue" evidence="3">
    <location>
        <position position="1"/>
    </location>
</feature>
<name>A0A060Q573_9ECHI</name>
<dbReference type="PRINTS" id="PR00263">
    <property type="entry name" value="HBGFFGF"/>
</dbReference>
<accession>A0A060Q573</accession>
<dbReference type="InterPro" id="IPR056378">
    <property type="entry name" value="Let-756-like_FGF"/>
</dbReference>
<dbReference type="AlphaFoldDB" id="A0A060Q573"/>
<organism evidence="3">
    <name type="scientific">Amphipholis kochii</name>
    <dbReference type="NCBI Taxonomy" id="857497"/>
    <lineage>
        <taxon>Eukaryota</taxon>
        <taxon>Metazoa</taxon>
        <taxon>Echinodermata</taxon>
        <taxon>Eleutherozoa</taxon>
        <taxon>Asterozoa</taxon>
        <taxon>Ophiuroidea</taxon>
        <taxon>Myophiuroidea</taxon>
        <taxon>Metophiurida</taxon>
        <taxon>Ophintegrida</taxon>
        <taxon>Amphilepidida</taxon>
        <taxon>Ophiurina</taxon>
        <taxon>Gnathophiurina</taxon>
        <taxon>Amphiuroidea</taxon>
        <taxon>Amphiuridae</taxon>
        <taxon>Amphipholis</taxon>
    </lineage>
</organism>
<evidence type="ECO:0000256" key="1">
    <source>
        <dbReference type="ARBA" id="ARBA00007936"/>
    </source>
</evidence>
<evidence type="ECO:0000313" key="3">
    <source>
        <dbReference type="EMBL" id="BAP00627.1"/>
    </source>
</evidence>
<reference evidence="3" key="1">
    <citation type="submission" date="2014-06" db="EMBL/GenBank/DDBJ databases">
        <title>Evolutionary reversal inferred for sea cucumber larva from the comparison of genetic mechanisms for larval arms.</title>
        <authorList>
            <person name="Morino Y."/>
            <person name="Koga H."/>
            <person name="Wada H."/>
        </authorList>
    </citation>
    <scope>NUCLEOTIDE SEQUENCE</scope>
</reference>
<dbReference type="GO" id="GO:0008083">
    <property type="term" value="F:growth factor activity"/>
    <property type="evidence" value="ECO:0007669"/>
    <property type="project" value="InterPro"/>
</dbReference>
<dbReference type="Pfam" id="PF00167">
    <property type="entry name" value="FGF"/>
    <property type="match status" value="1"/>
</dbReference>
<dbReference type="Gene3D" id="2.80.10.50">
    <property type="match status" value="1"/>
</dbReference>
<dbReference type="SUPFAM" id="SSF50353">
    <property type="entry name" value="Cytokine"/>
    <property type="match status" value="1"/>
</dbReference>
<dbReference type="SMART" id="SM00442">
    <property type="entry name" value="FGF"/>
    <property type="match status" value="1"/>
</dbReference>
<protein>
    <recommendedName>
        <fullName evidence="2">Fibroblast growth factor</fullName>
        <shortName evidence="2">FGF</shortName>
    </recommendedName>
</protein>
<gene>
    <name evidence="3" type="primary">fgfA</name>
</gene>
<dbReference type="CDD" id="cd00058">
    <property type="entry name" value="beta-trefoil_FGF"/>
    <property type="match status" value="1"/>
</dbReference>
<comment type="similarity">
    <text evidence="1 2">Belongs to the heparin-binding growth factors family.</text>
</comment>
<dbReference type="EMBL" id="AB969693">
    <property type="protein sequence ID" value="BAP00627.1"/>
    <property type="molecule type" value="mRNA"/>
</dbReference>
<dbReference type="PRINTS" id="PR00262">
    <property type="entry name" value="IL1HBGF"/>
</dbReference>
<dbReference type="InterPro" id="IPR008996">
    <property type="entry name" value="IL1/FGF"/>
</dbReference>